<evidence type="ECO:0000313" key="1">
    <source>
        <dbReference type="EMBL" id="WHA41653.1"/>
    </source>
</evidence>
<accession>A0AAF0KE31</accession>
<dbReference type="EMBL" id="CP124733">
    <property type="protein sequence ID" value="WHA41653.1"/>
    <property type="molecule type" value="Genomic_DNA"/>
</dbReference>
<gene>
    <name evidence="1" type="ORF">CFBP5477_003195</name>
</gene>
<proteinExistence type="predicted"/>
<dbReference type="Proteomes" id="UP000298664">
    <property type="component" value="Chromosome Circular"/>
</dbReference>
<dbReference type="RefSeq" id="WP_234882864.1">
    <property type="nucleotide sequence ID" value="NZ_CP124733.1"/>
</dbReference>
<dbReference type="InterPro" id="IPR011010">
    <property type="entry name" value="DNA_brk_join_enz"/>
</dbReference>
<dbReference type="GO" id="GO:0003677">
    <property type="term" value="F:DNA binding"/>
    <property type="evidence" value="ECO:0007669"/>
    <property type="project" value="InterPro"/>
</dbReference>
<evidence type="ECO:0000313" key="2">
    <source>
        <dbReference type="Proteomes" id="UP000298664"/>
    </source>
</evidence>
<dbReference type="SUPFAM" id="SSF56349">
    <property type="entry name" value="DNA breaking-rejoining enzymes"/>
    <property type="match status" value="1"/>
</dbReference>
<name>A0AAF0KE31_9HYPH</name>
<reference evidence="1" key="1">
    <citation type="submission" date="2023-05" db="EMBL/GenBank/DDBJ databases">
        <title>Complete genome sequence of Agrobacterium larrymoorei CFBP5477.</title>
        <authorList>
            <person name="Yen H.-C."/>
            <person name="Chou L."/>
            <person name="Lin Y.-C."/>
            <person name="Lai E.-M."/>
            <person name="Kuo C.-H."/>
        </authorList>
    </citation>
    <scope>NUCLEOTIDE SEQUENCE</scope>
    <source>
        <strain evidence="1">CFBP5477</strain>
    </source>
</reference>
<organism evidence="1 2">
    <name type="scientific">Agrobacterium larrymoorei</name>
    <dbReference type="NCBI Taxonomy" id="160699"/>
    <lineage>
        <taxon>Bacteria</taxon>
        <taxon>Pseudomonadati</taxon>
        <taxon>Pseudomonadota</taxon>
        <taxon>Alphaproteobacteria</taxon>
        <taxon>Hyphomicrobiales</taxon>
        <taxon>Rhizobiaceae</taxon>
        <taxon>Rhizobium/Agrobacterium group</taxon>
        <taxon>Agrobacterium</taxon>
    </lineage>
</organism>
<protein>
    <submittedName>
        <fullName evidence="1">Site-specific integrase</fullName>
    </submittedName>
</protein>
<sequence>MPRKSKGPRLYLRSRKGRPPIWVVLDTGYQEISTGCSREDRDGAEKFFSVYLSKKHRPDWRTGVPREVSVADVLNYYGQEKAVRHAHPELVGYHMTPLLKFFGSRMCDFIDASSCRAYTAARVAGMVGARKVQATTARRELETLQAALRFCRREKKLGVDIDVTLPPKAEARQRWLTRSEAAALIGGVLGFTATAFDVESRQPVKWGRLFKPSYHVARFILIGLYTATRHEAILAMHWKPNMQGGWFDIANGIMYRRGQGQKETHKRRPTVPLQTTSCPILCGGVN</sequence>
<dbReference type="AlphaFoldDB" id="A0AAF0KE31"/>